<dbReference type="RefSeq" id="WP_184218394.1">
    <property type="nucleotide sequence ID" value="NZ_JACHIP010000004.1"/>
</dbReference>
<proteinExistence type="predicted"/>
<organism evidence="2 3">
    <name type="scientific">Granulicella aggregans</name>
    <dbReference type="NCBI Taxonomy" id="474949"/>
    <lineage>
        <taxon>Bacteria</taxon>
        <taxon>Pseudomonadati</taxon>
        <taxon>Acidobacteriota</taxon>
        <taxon>Terriglobia</taxon>
        <taxon>Terriglobales</taxon>
        <taxon>Acidobacteriaceae</taxon>
        <taxon>Granulicella</taxon>
    </lineage>
</organism>
<feature type="domain" description="YdhG-like" evidence="1">
    <location>
        <begin position="31"/>
        <end position="130"/>
    </location>
</feature>
<dbReference type="InterPro" id="IPR014922">
    <property type="entry name" value="YdhG-like"/>
</dbReference>
<comment type="caution">
    <text evidence="2">The sequence shown here is derived from an EMBL/GenBank/DDBJ whole genome shotgun (WGS) entry which is preliminary data.</text>
</comment>
<dbReference type="EMBL" id="JACHIP010000004">
    <property type="protein sequence ID" value="MBB5058581.1"/>
    <property type="molecule type" value="Genomic_DNA"/>
</dbReference>
<keyword evidence="3" id="KW-1185">Reference proteome</keyword>
<accession>A0A7W7ZEX0</accession>
<dbReference type="Proteomes" id="UP000540989">
    <property type="component" value="Unassembled WGS sequence"/>
</dbReference>
<evidence type="ECO:0000259" key="1">
    <source>
        <dbReference type="Pfam" id="PF08818"/>
    </source>
</evidence>
<dbReference type="Pfam" id="PF13376">
    <property type="entry name" value="OmdA"/>
    <property type="match status" value="1"/>
</dbReference>
<dbReference type="Gene3D" id="3.90.1150.200">
    <property type="match status" value="1"/>
</dbReference>
<protein>
    <submittedName>
        <fullName evidence="2">Uncharacterized protein YdeI (YjbR/CyaY-like superfamily)</fullName>
    </submittedName>
</protein>
<sequence>MKSPVISEVVAGRGESRKLDAYIADAPEFAQPILTHLRGLVHRASPEIEEAIKWRQPFFLHRGSLLCFMAAFKQHCSFGFWGAEMSAVMKQDGREGEDGAKGSRGAFGRITSVADLPSNKEMLGYIKQAIAFTETATDAPKPARTRKPKPEVEPPAEFALAIKQSDGATKAFAALSPSCRREYINWILEAKRAETKERRIQTAVQWITEGKSLNWKYENC</sequence>
<dbReference type="Pfam" id="PF08818">
    <property type="entry name" value="DUF1801"/>
    <property type="match status" value="1"/>
</dbReference>
<evidence type="ECO:0000313" key="3">
    <source>
        <dbReference type="Proteomes" id="UP000540989"/>
    </source>
</evidence>
<reference evidence="2 3" key="1">
    <citation type="submission" date="2020-08" db="EMBL/GenBank/DDBJ databases">
        <title>Genomic Encyclopedia of Type Strains, Phase IV (KMG-V): Genome sequencing to study the core and pangenomes of soil and plant-associated prokaryotes.</title>
        <authorList>
            <person name="Whitman W."/>
        </authorList>
    </citation>
    <scope>NUCLEOTIDE SEQUENCE [LARGE SCALE GENOMIC DNA]</scope>
    <source>
        <strain evidence="2 3">M8UP14</strain>
    </source>
</reference>
<evidence type="ECO:0000313" key="2">
    <source>
        <dbReference type="EMBL" id="MBB5058581.1"/>
    </source>
</evidence>
<dbReference type="AlphaFoldDB" id="A0A7W7ZEX0"/>
<dbReference type="SUPFAM" id="SSF159888">
    <property type="entry name" value="YdhG-like"/>
    <property type="match status" value="1"/>
</dbReference>
<gene>
    <name evidence="2" type="ORF">HDF16_003295</name>
</gene>
<name>A0A7W7ZEX0_9BACT</name>